<organism evidence="5 6">
    <name type="scientific">Penicillium crustosum</name>
    <name type="common">Blue mold fungus</name>
    <dbReference type="NCBI Taxonomy" id="36656"/>
    <lineage>
        <taxon>Eukaryota</taxon>
        <taxon>Fungi</taxon>
        <taxon>Dikarya</taxon>
        <taxon>Ascomycota</taxon>
        <taxon>Pezizomycotina</taxon>
        <taxon>Eurotiomycetes</taxon>
        <taxon>Eurotiomycetidae</taxon>
        <taxon>Eurotiales</taxon>
        <taxon>Aspergillaceae</taxon>
        <taxon>Penicillium</taxon>
    </lineage>
</organism>
<accession>A0A9P5GQZ6</accession>
<sequence length="179" mass="20651">MGCGLGQDLRRLVQDGAPAEHLIGLDLEHEYIELGYELFNDRSELRSKFLVQDYAEDTLEIRRLAKKVKIINSGYFMHLWDWDTQLNAAKRMINLILPGSGSIITGVHFGSRSAGLWKNVPPGFEAMFLHNQNTLSELWAQAAKETRTKWNFECFIEDDEYCKSLDPEGCRLRWIAEQE</sequence>
<comment type="pathway">
    <text evidence="1">Secondary metabolite biosynthesis.</text>
</comment>
<dbReference type="InterPro" id="IPR051654">
    <property type="entry name" value="Meroterpenoid_MTases"/>
</dbReference>
<dbReference type="PANTHER" id="PTHR35897">
    <property type="entry name" value="METHYLTRANSFERASE AUSD"/>
    <property type="match status" value="1"/>
</dbReference>
<evidence type="ECO:0000256" key="2">
    <source>
        <dbReference type="ARBA" id="ARBA00022679"/>
    </source>
</evidence>
<keyword evidence="6" id="KW-1185">Reference proteome</keyword>
<dbReference type="GO" id="GO:0016740">
    <property type="term" value="F:transferase activity"/>
    <property type="evidence" value="ECO:0007669"/>
    <property type="project" value="UniProtKB-KW"/>
</dbReference>
<dbReference type="InterPro" id="IPR029063">
    <property type="entry name" value="SAM-dependent_MTases_sf"/>
</dbReference>
<dbReference type="EMBL" id="JAAOZQ010000007">
    <property type="protein sequence ID" value="KAF7529022.1"/>
    <property type="molecule type" value="Genomic_DNA"/>
</dbReference>
<comment type="caution">
    <text evidence="5">The sequence shown here is derived from an EMBL/GenBank/DDBJ whole genome shotgun (WGS) entry which is preliminary data.</text>
</comment>
<evidence type="ECO:0000313" key="6">
    <source>
        <dbReference type="Proteomes" id="UP000701341"/>
    </source>
</evidence>
<dbReference type="AlphaFoldDB" id="A0A9P5GQZ6"/>
<dbReference type="Gene3D" id="3.40.50.150">
    <property type="entry name" value="Vaccinia Virus protein VP39"/>
    <property type="match status" value="1"/>
</dbReference>
<proteinExistence type="inferred from homology"/>
<dbReference type="Proteomes" id="UP000701341">
    <property type="component" value="Unassembled WGS sequence"/>
</dbReference>
<keyword evidence="3" id="KW-0949">S-adenosyl-L-methionine</keyword>
<gene>
    <name evidence="5" type="ORF">PCG10_008789</name>
</gene>
<name>A0A9P5GQZ6_PENCR</name>
<evidence type="ECO:0000256" key="1">
    <source>
        <dbReference type="ARBA" id="ARBA00005179"/>
    </source>
</evidence>
<protein>
    <recommendedName>
        <fullName evidence="7">Methyltransferase domain-containing protein</fullName>
    </recommendedName>
</protein>
<comment type="similarity">
    <text evidence="4">Belongs to the class I-like SAM-binding methyltransferase superfamily.</text>
</comment>
<keyword evidence="2" id="KW-0808">Transferase</keyword>
<dbReference type="SUPFAM" id="SSF53335">
    <property type="entry name" value="S-adenosyl-L-methionine-dependent methyltransferases"/>
    <property type="match status" value="1"/>
</dbReference>
<dbReference type="PANTHER" id="PTHR35897:SF1">
    <property type="entry name" value="METHYLTRANSFERASE AUSD"/>
    <property type="match status" value="1"/>
</dbReference>
<reference evidence="5" key="1">
    <citation type="submission" date="2020-02" db="EMBL/GenBank/DDBJ databases">
        <authorList>
            <person name="Lichtner F.J."/>
        </authorList>
    </citation>
    <scope>NUCLEOTIDE SEQUENCE</scope>
    <source>
        <strain evidence="5">G10</strain>
    </source>
</reference>
<evidence type="ECO:0000256" key="3">
    <source>
        <dbReference type="ARBA" id="ARBA00022691"/>
    </source>
</evidence>
<evidence type="ECO:0000313" key="5">
    <source>
        <dbReference type="EMBL" id="KAF7529022.1"/>
    </source>
</evidence>
<evidence type="ECO:0008006" key="7">
    <source>
        <dbReference type="Google" id="ProtNLM"/>
    </source>
</evidence>
<evidence type="ECO:0000256" key="4">
    <source>
        <dbReference type="ARBA" id="ARBA00038314"/>
    </source>
</evidence>